<dbReference type="Proteomes" id="UP000887013">
    <property type="component" value="Unassembled WGS sequence"/>
</dbReference>
<accession>A0A8X6NG97</accession>
<name>A0A8X6NG97_NEPPI</name>
<reference evidence="1" key="1">
    <citation type="submission" date="2020-08" db="EMBL/GenBank/DDBJ databases">
        <title>Multicomponent nature underlies the extraordinary mechanical properties of spider dragline silk.</title>
        <authorList>
            <person name="Kono N."/>
            <person name="Nakamura H."/>
            <person name="Mori M."/>
            <person name="Yoshida Y."/>
            <person name="Ohtoshi R."/>
            <person name="Malay A.D."/>
            <person name="Moran D.A.P."/>
            <person name="Tomita M."/>
            <person name="Numata K."/>
            <person name="Arakawa K."/>
        </authorList>
    </citation>
    <scope>NUCLEOTIDE SEQUENCE</scope>
</reference>
<organism evidence="1 2">
    <name type="scientific">Nephila pilipes</name>
    <name type="common">Giant wood spider</name>
    <name type="synonym">Nephila maculata</name>
    <dbReference type="NCBI Taxonomy" id="299642"/>
    <lineage>
        <taxon>Eukaryota</taxon>
        <taxon>Metazoa</taxon>
        <taxon>Ecdysozoa</taxon>
        <taxon>Arthropoda</taxon>
        <taxon>Chelicerata</taxon>
        <taxon>Arachnida</taxon>
        <taxon>Araneae</taxon>
        <taxon>Araneomorphae</taxon>
        <taxon>Entelegynae</taxon>
        <taxon>Araneoidea</taxon>
        <taxon>Nephilidae</taxon>
        <taxon>Nephila</taxon>
    </lineage>
</organism>
<dbReference type="EMBL" id="BMAW01009024">
    <property type="protein sequence ID" value="GFT11633.1"/>
    <property type="molecule type" value="Genomic_DNA"/>
</dbReference>
<keyword evidence="2" id="KW-1185">Reference proteome</keyword>
<gene>
    <name evidence="1" type="ORF">NPIL_464801</name>
</gene>
<evidence type="ECO:0000313" key="2">
    <source>
        <dbReference type="Proteomes" id="UP000887013"/>
    </source>
</evidence>
<sequence>MHLTRRKKNIGVTIELGLEGNQEYGSISFAHHLSDDRVAQERVTTEGQVWSGGCLLFDSTPTSTFEIRLGICNGPTPTR</sequence>
<proteinExistence type="predicted"/>
<protein>
    <submittedName>
        <fullName evidence="1">Uncharacterized protein</fullName>
    </submittedName>
</protein>
<evidence type="ECO:0000313" key="1">
    <source>
        <dbReference type="EMBL" id="GFT11633.1"/>
    </source>
</evidence>
<comment type="caution">
    <text evidence="1">The sequence shown here is derived from an EMBL/GenBank/DDBJ whole genome shotgun (WGS) entry which is preliminary data.</text>
</comment>
<dbReference type="AlphaFoldDB" id="A0A8X6NG97"/>